<evidence type="ECO:0000313" key="1">
    <source>
        <dbReference type="EMBL" id="KAI2383733.1"/>
    </source>
</evidence>
<accession>A0ACB8URM8</accession>
<comment type="caution">
    <text evidence="1">The sequence shown here is derived from an EMBL/GenBank/DDBJ whole genome shotgun (WGS) entry which is preliminary data.</text>
</comment>
<dbReference type="EMBL" id="JALBCA010000085">
    <property type="protein sequence ID" value="KAI2383733.1"/>
    <property type="molecule type" value="Genomic_DNA"/>
</dbReference>
<protein>
    <submittedName>
        <fullName evidence="1">Uncharacterized protein</fullName>
    </submittedName>
</protein>
<reference evidence="1" key="1">
    <citation type="journal article" date="2022" name="bioRxiv">
        <title>Population genetic analysis of Ophidiomyces ophidiicola, the causative agent of snake fungal disease, indicates recent introductions to the USA.</title>
        <authorList>
            <person name="Ladner J.T."/>
            <person name="Palmer J.M."/>
            <person name="Ettinger C.L."/>
            <person name="Stajich J.E."/>
            <person name="Farrell T.M."/>
            <person name="Glorioso B.M."/>
            <person name="Lawson B."/>
            <person name="Price S.J."/>
            <person name="Stengle A.G."/>
            <person name="Grear D.A."/>
            <person name="Lorch J.M."/>
        </authorList>
    </citation>
    <scope>NUCLEOTIDE SEQUENCE</scope>
    <source>
        <strain evidence="1">NWHC 24266-5</strain>
    </source>
</reference>
<proteinExistence type="predicted"/>
<gene>
    <name evidence="1" type="ORF">LOY88_005097</name>
</gene>
<sequence length="377" mass="42184">MKQVAQGSGRTLLGGLARYSSRAPATLLSQLEDKLTHQPLFLSYDYLSPQPSHLLNVSLRDFLPRAESRQPLKDASGLVLPSVLDAGHLPRGHHLVYFPPHLPSSELVPDGCDVLHCPGAPFNRRMWAGGSVRFRDPNGGPLLDAQRAVCIEGVRDVRIKGKEGEEKVFVGIERRIALVKENEDEETMRRRIWTATEEEWGDASVIEKRNLVFMLDKTPEELRREQSGGAQQRKPLKAPTNPTLRHTLTPSRSLLFRFSALTFNAHSIHLDRDYARNVEGYEDLLVHGPLSLTLMLMVFQGHIKDTRRAISSIEYRNLAPILVEQPLTVCAKPKETGHDGSWDIWIEKGDGGMAVRGTIQTKPFDKGVWTSTGSPML</sequence>
<organism evidence="1">
    <name type="scientific">Ophidiomyces ophidiicola</name>
    <dbReference type="NCBI Taxonomy" id="1387563"/>
    <lineage>
        <taxon>Eukaryota</taxon>
        <taxon>Fungi</taxon>
        <taxon>Dikarya</taxon>
        <taxon>Ascomycota</taxon>
        <taxon>Pezizomycotina</taxon>
        <taxon>Eurotiomycetes</taxon>
        <taxon>Eurotiomycetidae</taxon>
        <taxon>Onygenales</taxon>
        <taxon>Onygenaceae</taxon>
        <taxon>Ophidiomyces</taxon>
    </lineage>
</organism>
<name>A0ACB8URM8_9EURO</name>